<reference evidence="3" key="1">
    <citation type="submission" date="2015-02" db="EMBL/GenBank/DDBJ databases">
        <authorList>
            <person name="Chooi Y.-H."/>
        </authorList>
    </citation>
    <scope>NUCLEOTIDE SEQUENCE [LARGE SCALE GENOMIC DNA]</scope>
    <source>
        <strain evidence="3">strain Y</strain>
    </source>
</reference>
<accession>A0A0D6JJK9</accession>
<dbReference type="KEGG" id="fil:BN1229_v1_2366"/>
<gene>
    <name evidence="2" type="ORF">YBN1229_v1_3549</name>
</gene>
<protein>
    <submittedName>
        <fullName evidence="2">Uncharacterized protein</fullName>
    </submittedName>
</protein>
<dbReference type="KEGG" id="fiy:BN1229_v1_3549"/>
<evidence type="ECO:0000256" key="1">
    <source>
        <dbReference type="SAM" id="MobiDB-lite"/>
    </source>
</evidence>
<feature type="region of interest" description="Disordered" evidence="1">
    <location>
        <begin position="1"/>
        <end position="28"/>
    </location>
</feature>
<dbReference type="AlphaFoldDB" id="A0A0D6JJK9"/>
<evidence type="ECO:0000313" key="3">
    <source>
        <dbReference type="Proteomes" id="UP000033187"/>
    </source>
</evidence>
<sequence>MGLPPSGRAQEQHAEAERQMPADAAGEEGVEALGVGDAEFAVEGGVWAFDGCAAAGDTGALKGREVGVLVVDFGGSVEAGCEPIAVNRGTVAAGNHHARGSRRAIDEACAAVRMVPLRFE</sequence>
<dbReference type="Proteomes" id="UP000033187">
    <property type="component" value="Chromosome 1"/>
</dbReference>
<organism evidence="2 3">
    <name type="scientific">Candidatus Filomicrobium marinum</name>
    <dbReference type="NCBI Taxonomy" id="1608628"/>
    <lineage>
        <taxon>Bacteria</taxon>
        <taxon>Pseudomonadati</taxon>
        <taxon>Pseudomonadota</taxon>
        <taxon>Alphaproteobacteria</taxon>
        <taxon>Hyphomicrobiales</taxon>
        <taxon>Hyphomicrobiaceae</taxon>
        <taxon>Filomicrobium</taxon>
    </lineage>
</organism>
<dbReference type="EMBL" id="LN829119">
    <property type="protein sequence ID" value="CPR22116.1"/>
    <property type="molecule type" value="Genomic_DNA"/>
</dbReference>
<evidence type="ECO:0000313" key="2">
    <source>
        <dbReference type="EMBL" id="CPR22116.1"/>
    </source>
</evidence>
<keyword evidence="3" id="KW-1185">Reference proteome</keyword>
<feature type="compositionally biased region" description="Basic and acidic residues" evidence="1">
    <location>
        <begin position="10"/>
        <end position="20"/>
    </location>
</feature>
<proteinExistence type="predicted"/>
<name>A0A0D6JJK9_9HYPH</name>